<dbReference type="InterPro" id="IPR007461">
    <property type="entry name" value="Ysc84_actin-binding"/>
</dbReference>
<evidence type="ECO:0000313" key="4">
    <source>
        <dbReference type="Proteomes" id="UP000000393"/>
    </source>
</evidence>
<evidence type="ECO:0000256" key="1">
    <source>
        <dbReference type="SAM" id="SignalP"/>
    </source>
</evidence>
<feature type="chain" id="PRO_5003116624" description="Ysc84 actin-binding domain-containing protein" evidence="1">
    <location>
        <begin position="19"/>
        <end position="187"/>
    </location>
</feature>
<dbReference type="PROSITE" id="PS51257">
    <property type="entry name" value="PROKAR_LIPOPROTEIN"/>
    <property type="match status" value="1"/>
</dbReference>
<evidence type="ECO:0000313" key="3">
    <source>
        <dbReference type="EMBL" id="ADJ27786.1"/>
    </source>
</evidence>
<dbReference type="Proteomes" id="UP000000393">
    <property type="component" value="Chromosome"/>
</dbReference>
<organism evidence="3 4">
    <name type="scientific">Nitrosococcus watsoni (strain C-113)</name>
    <dbReference type="NCBI Taxonomy" id="105559"/>
    <lineage>
        <taxon>Bacteria</taxon>
        <taxon>Pseudomonadati</taxon>
        <taxon>Pseudomonadota</taxon>
        <taxon>Gammaproteobacteria</taxon>
        <taxon>Chromatiales</taxon>
        <taxon>Chromatiaceae</taxon>
        <taxon>Nitrosococcus</taxon>
    </lineage>
</organism>
<dbReference type="CDD" id="cd11524">
    <property type="entry name" value="SYLF"/>
    <property type="match status" value="1"/>
</dbReference>
<keyword evidence="4" id="KW-1185">Reference proteome</keyword>
<dbReference type="HOGENOM" id="CLU_100983_0_0_6"/>
<accession>D8K489</accession>
<reference evidence="3 4" key="1">
    <citation type="submission" date="2010-06" db="EMBL/GenBank/DDBJ databases">
        <title>Complete sequence of chromosome of Nitrosococcus watsoni C-113.</title>
        <authorList>
            <consortium name="US DOE Joint Genome Institute"/>
            <person name="Lucas S."/>
            <person name="Copeland A."/>
            <person name="Lapidus A."/>
            <person name="Cheng J.-F."/>
            <person name="Bruce D."/>
            <person name="Goodwin L."/>
            <person name="Pitluck S."/>
            <person name="Malfatti S.A."/>
            <person name="Chain P.S.G."/>
            <person name="Land M."/>
            <person name="Hauser L."/>
            <person name="Kyrpides N."/>
            <person name="Ivanova N."/>
            <person name="Cambell M.A."/>
            <person name="Heidelberg J.F."/>
            <person name="Klotz M.G."/>
            <person name="Woyke T."/>
        </authorList>
    </citation>
    <scope>NUCLEOTIDE SEQUENCE [LARGE SCALE GENOMIC DNA]</scope>
    <source>
        <strain evidence="3 4">C-113</strain>
    </source>
</reference>
<name>D8K489_NITWC</name>
<dbReference type="STRING" id="105559.Nwat_0838"/>
<dbReference type="RefSeq" id="WP_013219889.1">
    <property type="nucleotide sequence ID" value="NC_014315.1"/>
</dbReference>
<gene>
    <name evidence="3" type="ordered locus">Nwat_0838</name>
</gene>
<dbReference type="OrthoDB" id="198978at2"/>
<proteinExistence type="predicted"/>
<dbReference type="KEGG" id="nwa:Nwat_0838"/>
<evidence type="ECO:0000259" key="2">
    <source>
        <dbReference type="Pfam" id="PF04366"/>
    </source>
</evidence>
<dbReference type="eggNOG" id="COG2930">
    <property type="taxonomic scope" value="Bacteria"/>
</dbReference>
<feature type="domain" description="Ysc84 actin-binding" evidence="2">
    <location>
        <begin position="101"/>
        <end position="183"/>
    </location>
</feature>
<keyword evidence="1" id="KW-0732">Signal</keyword>
<dbReference type="Pfam" id="PF04366">
    <property type="entry name" value="Ysc84"/>
    <property type="match status" value="1"/>
</dbReference>
<feature type="signal peptide" evidence="1">
    <location>
        <begin position="1"/>
        <end position="18"/>
    </location>
</feature>
<dbReference type="AlphaFoldDB" id="D8K489"/>
<sequence>MSTKILLSLFLATGVALMGCQSTGDTSSNLSEAAEIDREAVAALKTLYETSPSAKMLSTQAKAVLIFPTITKAGFIGAGKYGKGALREHGKTVAYYDIIAGSFGFQAGVQKYSYALFFMTDKALNYLDASKGWEIGTGPNIVVVDSGVAKNLSSTTAREGVYSFIFGEKGLMAGIDLEGSKISRINP</sequence>
<protein>
    <recommendedName>
        <fullName evidence="2">Ysc84 actin-binding domain-containing protein</fullName>
    </recommendedName>
</protein>
<dbReference type="EMBL" id="CP002086">
    <property type="protein sequence ID" value="ADJ27786.1"/>
    <property type="molecule type" value="Genomic_DNA"/>
</dbReference>